<dbReference type="PANTHER" id="PTHR32071:SF95">
    <property type="entry name" value="DNA-BINDING TRANSCRIPTIONAL REGULATOR NTRC"/>
    <property type="match status" value="1"/>
</dbReference>
<keyword evidence="12" id="KW-0804">Transcription</keyword>
<dbReference type="Gene3D" id="1.10.8.60">
    <property type="match status" value="1"/>
</dbReference>
<protein>
    <recommendedName>
        <fullName evidence="2">DNA-binding transcriptional regulator NtrC</fullName>
    </recommendedName>
    <alternativeName>
        <fullName evidence="14">Nitrogen regulation protein NR(I)</fullName>
    </alternativeName>
    <alternativeName>
        <fullName evidence="15">Nitrogen regulator I</fullName>
    </alternativeName>
</protein>
<feature type="modified residue" description="4-aspartylphosphate" evidence="17">
    <location>
        <position position="56"/>
    </location>
</feature>
<evidence type="ECO:0000256" key="12">
    <source>
        <dbReference type="ARBA" id="ARBA00023163"/>
    </source>
</evidence>
<dbReference type="InterPro" id="IPR003593">
    <property type="entry name" value="AAA+_ATPase"/>
</dbReference>
<evidence type="ECO:0000256" key="17">
    <source>
        <dbReference type="PROSITE-ProRule" id="PRU00169"/>
    </source>
</evidence>
<evidence type="ECO:0000259" key="19">
    <source>
        <dbReference type="PROSITE" id="PS50110"/>
    </source>
</evidence>
<dbReference type="FunFam" id="3.40.50.300:FF:000006">
    <property type="entry name" value="DNA-binding transcriptional regulator NtrC"/>
    <property type="match status" value="1"/>
</dbReference>
<dbReference type="SUPFAM" id="SSF52540">
    <property type="entry name" value="P-loop containing nucleoside triphosphate hydrolases"/>
    <property type="match status" value="1"/>
</dbReference>
<dbReference type="CDD" id="cd00009">
    <property type="entry name" value="AAA"/>
    <property type="match status" value="1"/>
</dbReference>
<evidence type="ECO:0000256" key="7">
    <source>
        <dbReference type="ARBA" id="ARBA00022840"/>
    </source>
</evidence>
<dbReference type="GO" id="GO:0005737">
    <property type="term" value="C:cytoplasm"/>
    <property type="evidence" value="ECO:0007669"/>
    <property type="project" value="UniProtKB-SubCell"/>
</dbReference>
<dbReference type="InterPro" id="IPR027417">
    <property type="entry name" value="P-loop_NTPase"/>
</dbReference>
<keyword evidence="7" id="KW-0067">ATP-binding</keyword>
<evidence type="ECO:0000259" key="18">
    <source>
        <dbReference type="PROSITE" id="PS50045"/>
    </source>
</evidence>
<dbReference type="PROSITE" id="PS50045">
    <property type="entry name" value="SIGMA54_INTERACT_4"/>
    <property type="match status" value="1"/>
</dbReference>
<dbReference type="Pfam" id="PF00158">
    <property type="entry name" value="Sigma54_activat"/>
    <property type="match status" value="1"/>
</dbReference>
<proteinExistence type="predicted"/>
<evidence type="ECO:0000256" key="15">
    <source>
        <dbReference type="ARBA" id="ARBA00031910"/>
    </source>
</evidence>
<dbReference type="KEGG" id="niy:FQ775_21620"/>
<evidence type="ECO:0000256" key="4">
    <source>
        <dbReference type="ARBA" id="ARBA00022491"/>
    </source>
</evidence>
<keyword evidence="8" id="KW-0902">Two-component regulatory system</keyword>
<evidence type="ECO:0000256" key="9">
    <source>
        <dbReference type="ARBA" id="ARBA00023015"/>
    </source>
</evidence>
<keyword evidence="3" id="KW-0963">Cytoplasm</keyword>
<dbReference type="PROSITE" id="PS00675">
    <property type="entry name" value="SIGMA54_INTERACT_1"/>
    <property type="match status" value="1"/>
</dbReference>
<dbReference type="InterPro" id="IPR025944">
    <property type="entry name" value="Sigma_54_int_dom_CS"/>
</dbReference>
<evidence type="ECO:0000256" key="11">
    <source>
        <dbReference type="ARBA" id="ARBA00023159"/>
    </source>
</evidence>
<dbReference type="PROSITE" id="PS00688">
    <property type="entry name" value="SIGMA54_INTERACT_3"/>
    <property type="match status" value="1"/>
</dbReference>
<dbReference type="Gene3D" id="3.40.50.300">
    <property type="entry name" value="P-loop containing nucleotide triphosphate hydrolases"/>
    <property type="match status" value="1"/>
</dbReference>
<dbReference type="SMART" id="SM00382">
    <property type="entry name" value="AAA"/>
    <property type="match status" value="1"/>
</dbReference>
<keyword evidence="6" id="KW-0547">Nucleotide-binding</keyword>
<dbReference type="Gene3D" id="3.40.50.2300">
    <property type="match status" value="1"/>
</dbReference>
<dbReference type="InterPro" id="IPR058031">
    <property type="entry name" value="AAA_lid_NorR"/>
</dbReference>
<comment type="function">
    <text evidence="16">Member of the two-component regulatory system NtrB/NtrC, which controls expression of the nitrogen-regulated (ntr) genes in response to nitrogen limitation. Phosphorylated NtrC binds directly to DNA and stimulates the formation of open promoter-sigma54-RNA polymerase complexes.</text>
</comment>
<dbReference type="GO" id="GO:0006355">
    <property type="term" value="P:regulation of DNA-templated transcription"/>
    <property type="evidence" value="ECO:0007669"/>
    <property type="project" value="InterPro"/>
</dbReference>
<dbReference type="InterPro" id="IPR002078">
    <property type="entry name" value="Sigma_54_int"/>
</dbReference>
<dbReference type="Pfam" id="PF00072">
    <property type="entry name" value="Response_reg"/>
    <property type="match status" value="1"/>
</dbReference>
<reference evidence="20" key="1">
    <citation type="submission" date="2020-04" db="EMBL/GenBank/DDBJ databases">
        <title>Nitratireductor sp. nov. isolated from mangrove soil.</title>
        <authorList>
            <person name="Ye Y."/>
        </authorList>
    </citation>
    <scope>NUCLEOTIDE SEQUENCE</scope>
    <source>
        <strain evidence="20">SY7</strain>
    </source>
</reference>
<organism evidence="20 21">
    <name type="scientific">Nitratireductor mangrovi</name>
    <dbReference type="NCBI Taxonomy" id="2599600"/>
    <lineage>
        <taxon>Bacteria</taxon>
        <taxon>Pseudomonadati</taxon>
        <taxon>Pseudomonadota</taxon>
        <taxon>Alphaproteobacteria</taxon>
        <taxon>Hyphomicrobiales</taxon>
        <taxon>Phyllobacteriaceae</taxon>
        <taxon>Nitratireductor</taxon>
    </lineage>
</organism>
<sequence length="504" mass="54141">MSRTILIVDDDPVQRRLLDAAVTRAGYAALAAEGGKAAMAHLDGGSAEAIALVILDLAMPDMDGLAVLSAMRERGVDVPVIVQTAQAGIETVVAAMRAGAFDFVVKPVSPDRLRVAITNALKVEAMDAASRRSKPVAVETLAIKDLVTRSSAMDRVIRLAEKAASSNIPILIEGESGVGKEVIARAIKGSGTRRGKPFVTVNCGAIPENLVESILFGHEKGSFTGAQERHAGKFVEANSGTLFLDEIGDLPLDVQVKLLRAVQEGEVDPVGGRAAVKVDIRLISATHRDLLQRVKDGLFREDLFYRLNVFPIYVPPLRDRGEDLEDLVQHFIARFARTETDGRVKGISGEALAVLKAYDWPGNIRQLQNAIFRAVVLSEGPTLTSEEFPQIVAQVGAVDPGTETGLHLASTPALAADPVRYSISGHLGNNVSMGQGALEALDERGNVRPLVDIEREVIQFAIDHYGGQMSEVARRLGIGRSTLYRKLKEYGIDPETGRGEKVIS</sequence>
<evidence type="ECO:0000256" key="6">
    <source>
        <dbReference type="ARBA" id="ARBA00022741"/>
    </source>
</evidence>
<feature type="domain" description="Response regulatory" evidence="19">
    <location>
        <begin position="4"/>
        <end position="121"/>
    </location>
</feature>
<keyword evidence="11" id="KW-0010">Activator</keyword>
<dbReference type="Pfam" id="PF02954">
    <property type="entry name" value="HTH_8"/>
    <property type="match status" value="1"/>
</dbReference>
<dbReference type="PROSITE" id="PS50110">
    <property type="entry name" value="RESPONSE_REGULATORY"/>
    <property type="match status" value="1"/>
</dbReference>
<evidence type="ECO:0000256" key="13">
    <source>
        <dbReference type="ARBA" id="ARBA00023231"/>
    </source>
</evidence>
<dbReference type="SUPFAM" id="SSF46689">
    <property type="entry name" value="Homeodomain-like"/>
    <property type="match status" value="1"/>
</dbReference>
<keyword evidence="9" id="KW-0805">Transcription regulation</keyword>
<dbReference type="InterPro" id="IPR011006">
    <property type="entry name" value="CheY-like_superfamily"/>
</dbReference>
<evidence type="ECO:0000256" key="2">
    <source>
        <dbReference type="ARBA" id="ARBA00019059"/>
    </source>
</evidence>
<evidence type="ECO:0000256" key="1">
    <source>
        <dbReference type="ARBA" id="ARBA00004496"/>
    </source>
</evidence>
<keyword evidence="21" id="KW-1185">Reference proteome</keyword>
<dbReference type="PANTHER" id="PTHR32071">
    <property type="entry name" value="TRANSCRIPTIONAL REGULATORY PROTEIN"/>
    <property type="match status" value="1"/>
</dbReference>
<dbReference type="InterPro" id="IPR025662">
    <property type="entry name" value="Sigma_54_int_dom_ATP-bd_1"/>
</dbReference>
<dbReference type="GO" id="GO:0043565">
    <property type="term" value="F:sequence-specific DNA binding"/>
    <property type="evidence" value="ECO:0007669"/>
    <property type="project" value="InterPro"/>
</dbReference>
<evidence type="ECO:0000256" key="3">
    <source>
        <dbReference type="ARBA" id="ARBA00022490"/>
    </source>
</evidence>
<dbReference type="InterPro" id="IPR001789">
    <property type="entry name" value="Sig_transdc_resp-reg_receiver"/>
</dbReference>
<dbReference type="Pfam" id="PF25601">
    <property type="entry name" value="AAA_lid_14"/>
    <property type="match status" value="1"/>
</dbReference>
<comment type="subcellular location">
    <subcellularLocation>
        <location evidence="1">Cytoplasm</location>
    </subcellularLocation>
</comment>
<evidence type="ECO:0000256" key="5">
    <source>
        <dbReference type="ARBA" id="ARBA00022553"/>
    </source>
</evidence>
<evidence type="ECO:0000256" key="10">
    <source>
        <dbReference type="ARBA" id="ARBA00023125"/>
    </source>
</evidence>
<feature type="domain" description="Sigma-54 factor interaction" evidence="18">
    <location>
        <begin position="146"/>
        <end position="376"/>
    </location>
</feature>
<gene>
    <name evidence="20" type="ORF">FQ775_21620</name>
</gene>
<keyword evidence="4" id="KW-0678">Repressor</keyword>
<evidence type="ECO:0000313" key="21">
    <source>
        <dbReference type="Proteomes" id="UP000321389"/>
    </source>
</evidence>
<name>A0A5B8L4Y3_9HYPH</name>
<evidence type="ECO:0000313" key="20">
    <source>
        <dbReference type="EMBL" id="QDZ02760.1"/>
    </source>
</evidence>
<dbReference type="InterPro" id="IPR009057">
    <property type="entry name" value="Homeodomain-like_sf"/>
</dbReference>
<dbReference type="PRINTS" id="PR01590">
    <property type="entry name" value="HTHFIS"/>
</dbReference>
<keyword evidence="10" id="KW-0238">DNA-binding</keyword>
<dbReference type="AlphaFoldDB" id="A0A5B8L4Y3"/>
<dbReference type="Gene3D" id="1.10.10.60">
    <property type="entry name" value="Homeodomain-like"/>
    <property type="match status" value="1"/>
</dbReference>
<dbReference type="GO" id="GO:0000160">
    <property type="term" value="P:phosphorelay signal transduction system"/>
    <property type="evidence" value="ECO:0007669"/>
    <property type="project" value="UniProtKB-KW"/>
</dbReference>
<evidence type="ECO:0000256" key="16">
    <source>
        <dbReference type="ARBA" id="ARBA00043886"/>
    </source>
</evidence>
<dbReference type="Proteomes" id="UP000321389">
    <property type="component" value="Chromosome"/>
</dbReference>
<dbReference type="EMBL" id="CP042301">
    <property type="protein sequence ID" value="QDZ02760.1"/>
    <property type="molecule type" value="Genomic_DNA"/>
</dbReference>
<evidence type="ECO:0000256" key="14">
    <source>
        <dbReference type="ARBA" id="ARBA00029881"/>
    </source>
</evidence>
<evidence type="ECO:0000256" key="8">
    <source>
        <dbReference type="ARBA" id="ARBA00023012"/>
    </source>
</evidence>
<dbReference type="GO" id="GO:0005524">
    <property type="term" value="F:ATP binding"/>
    <property type="evidence" value="ECO:0007669"/>
    <property type="project" value="UniProtKB-KW"/>
</dbReference>
<accession>A0A5B8L4Y3</accession>
<keyword evidence="5 17" id="KW-0597">Phosphoprotein</keyword>
<dbReference type="RefSeq" id="WP_146301395.1">
    <property type="nucleotide sequence ID" value="NZ_CP042301.2"/>
</dbReference>
<dbReference type="OrthoDB" id="9804019at2"/>
<dbReference type="InterPro" id="IPR002197">
    <property type="entry name" value="HTH_Fis"/>
</dbReference>
<keyword evidence="13" id="KW-0535">Nitrogen fixation</keyword>
<dbReference type="SMART" id="SM00448">
    <property type="entry name" value="REC"/>
    <property type="match status" value="1"/>
</dbReference>
<dbReference type="SUPFAM" id="SSF52172">
    <property type="entry name" value="CheY-like"/>
    <property type="match status" value="1"/>
</dbReference>